<protein>
    <submittedName>
        <fullName evidence="2">Histone-lysine N-methyltransferase SETMAR</fullName>
    </submittedName>
</protein>
<dbReference type="EMBL" id="GL445470">
    <property type="protein sequence ID" value="EFN89531.1"/>
    <property type="molecule type" value="Genomic_DNA"/>
</dbReference>
<dbReference type="GO" id="GO:0003697">
    <property type="term" value="F:single-stranded DNA binding"/>
    <property type="evidence" value="ECO:0007669"/>
    <property type="project" value="TreeGrafter"/>
</dbReference>
<dbReference type="GO" id="GO:0044547">
    <property type="term" value="F:DNA topoisomerase binding"/>
    <property type="evidence" value="ECO:0007669"/>
    <property type="project" value="TreeGrafter"/>
</dbReference>
<dbReference type="PANTHER" id="PTHR46060:SF2">
    <property type="entry name" value="HISTONE-LYSINE N-METHYLTRANSFERASE SETMAR"/>
    <property type="match status" value="1"/>
</dbReference>
<feature type="non-terminal residue" evidence="2">
    <location>
        <position position="1"/>
    </location>
</feature>
<dbReference type="InterPro" id="IPR052709">
    <property type="entry name" value="Transposase-MT_Hybrid"/>
</dbReference>
<dbReference type="GO" id="GO:0006303">
    <property type="term" value="P:double-strand break repair via nonhomologous end joining"/>
    <property type="evidence" value="ECO:0007669"/>
    <property type="project" value="TreeGrafter"/>
</dbReference>
<dbReference type="GO" id="GO:0046975">
    <property type="term" value="F:histone H3K36 methyltransferase activity"/>
    <property type="evidence" value="ECO:0007669"/>
    <property type="project" value="TreeGrafter"/>
</dbReference>
<dbReference type="Gene3D" id="1.10.10.10">
    <property type="entry name" value="Winged helix-like DNA-binding domain superfamily/Winged helix DNA-binding domain"/>
    <property type="match status" value="1"/>
</dbReference>
<dbReference type="InterPro" id="IPR036388">
    <property type="entry name" value="WH-like_DNA-bd_sf"/>
</dbReference>
<dbReference type="GO" id="GO:0003690">
    <property type="term" value="F:double-stranded DNA binding"/>
    <property type="evidence" value="ECO:0007669"/>
    <property type="project" value="TreeGrafter"/>
</dbReference>
<dbReference type="GO" id="GO:0000014">
    <property type="term" value="F:single-stranded DNA endodeoxyribonuclease activity"/>
    <property type="evidence" value="ECO:0007669"/>
    <property type="project" value="TreeGrafter"/>
</dbReference>
<feature type="non-terminal residue" evidence="2">
    <location>
        <position position="76"/>
    </location>
</feature>
<dbReference type="GO" id="GO:0000793">
    <property type="term" value="C:condensed chromosome"/>
    <property type="evidence" value="ECO:0007669"/>
    <property type="project" value="TreeGrafter"/>
</dbReference>
<dbReference type="GO" id="GO:0015074">
    <property type="term" value="P:DNA integration"/>
    <property type="evidence" value="ECO:0007669"/>
    <property type="project" value="TreeGrafter"/>
</dbReference>
<evidence type="ECO:0000256" key="1">
    <source>
        <dbReference type="SAM" id="MobiDB-lite"/>
    </source>
</evidence>
<accession>E2B449</accession>
<sequence>KRFRSDDFDTEDKERSGRPKTIEDTDLQALLDEDDTQTQDQFAEALNMTRQDISKRLHAMGKIQKEGKWVPHELAE</sequence>
<organism evidence="3">
    <name type="scientific">Harpegnathos saltator</name>
    <name type="common">Jerdon's jumping ant</name>
    <dbReference type="NCBI Taxonomy" id="610380"/>
    <lineage>
        <taxon>Eukaryota</taxon>
        <taxon>Metazoa</taxon>
        <taxon>Ecdysozoa</taxon>
        <taxon>Arthropoda</taxon>
        <taxon>Hexapoda</taxon>
        <taxon>Insecta</taxon>
        <taxon>Pterygota</taxon>
        <taxon>Neoptera</taxon>
        <taxon>Endopterygota</taxon>
        <taxon>Hymenoptera</taxon>
        <taxon>Apocrita</taxon>
        <taxon>Aculeata</taxon>
        <taxon>Formicoidea</taxon>
        <taxon>Formicidae</taxon>
        <taxon>Ponerinae</taxon>
        <taxon>Ponerini</taxon>
        <taxon>Harpegnathos</taxon>
    </lineage>
</organism>
<keyword evidence="2" id="KW-0489">Methyltransferase</keyword>
<dbReference type="GO" id="GO:0042800">
    <property type="term" value="F:histone H3K4 methyltransferase activity"/>
    <property type="evidence" value="ECO:0007669"/>
    <property type="project" value="TreeGrafter"/>
</dbReference>
<dbReference type="InParanoid" id="E2B449"/>
<keyword evidence="2" id="KW-0808">Transferase</keyword>
<evidence type="ECO:0000313" key="3">
    <source>
        <dbReference type="Proteomes" id="UP000008237"/>
    </source>
</evidence>
<proteinExistence type="predicted"/>
<evidence type="ECO:0000313" key="2">
    <source>
        <dbReference type="EMBL" id="EFN89531.1"/>
    </source>
</evidence>
<dbReference type="GO" id="GO:0000729">
    <property type="term" value="P:DNA double-strand break processing"/>
    <property type="evidence" value="ECO:0007669"/>
    <property type="project" value="TreeGrafter"/>
</dbReference>
<dbReference type="GO" id="GO:0005634">
    <property type="term" value="C:nucleus"/>
    <property type="evidence" value="ECO:0007669"/>
    <property type="project" value="TreeGrafter"/>
</dbReference>
<feature type="region of interest" description="Disordered" evidence="1">
    <location>
        <begin position="1"/>
        <end position="32"/>
    </location>
</feature>
<dbReference type="Proteomes" id="UP000008237">
    <property type="component" value="Unassembled WGS sequence"/>
</dbReference>
<dbReference type="GO" id="GO:0044774">
    <property type="term" value="P:mitotic DNA integrity checkpoint signaling"/>
    <property type="evidence" value="ECO:0007669"/>
    <property type="project" value="TreeGrafter"/>
</dbReference>
<keyword evidence="3" id="KW-1185">Reference proteome</keyword>
<dbReference type="GO" id="GO:0031297">
    <property type="term" value="P:replication fork processing"/>
    <property type="evidence" value="ECO:0007669"/>
    <property type="project" value="TreeGrafter"/>
</dbReference>
<feature type="compositionally biased region" description="Basic and acidic residues" evidence="1">
    <location>
        <begin position="1"/>
        <end position="23"/>
    </location>
</feature>
<gene>
    <name evidence="2" type="ORF">EAI_00473</name>
</gene>
<dbReference type="GO" id="GO:0032259">
    <property type="term" value="P:methylation"/>
    <property type="evidence" value="ECO:0007669"/>
    <property type="project" value="UniProtKB-KW"/>
</dbReference>
<dbReference type="GO" id="GO:0035861">
    <property type="term" value="C:site of double-strand break"/>
    <property type="evidence" value="ECO:0007669"/>
    <property type="project" value="TreeGrafter"/>
</dbReference>
<dbReference type="AlphaFoldDB" id="E2B449"/>
<name>E2B449_HARSA</name>
<reference evidence="2 3" key="1">
    <citation type="journal article" date="2010" name="Science">
        <title>Genomic comparison of the ants Camponotus floridanus and Harpegnathos saltator.</title>
        <authorList>
            <person name="Bonasio R."/>
            <person name="Zhang G."/>
            <person name="Ye C."/>
            <person name="Mutti N.S."/>
            <person name="Fang X."/>
            <person name="Qin N."/>
            <person name="Donahue G."/>
            <person name="Yang P."/>
            <person name="Li Q."/>
            <person name="Li C."/>
            <person name="Zhang P."/>
            <person name="Huang Z."/>
            <person name="Berger S.L."/>
            <person name="Reinberg D."/>
            <person name="Wang J."/>
            <person name="Liebig J."/>
        </authorList>
    </citation>
    <scope>NUCLEOTIDE SEQUENCE [LARGE SCALE GENOMIC DNA]</scope>
    <source>
        <strain evidence="2 3">R22 G/1</strain>
    </source>
</reference>
<dbReference type="PANTHER" id="PTHR46060">
    <property type="entry name" value="MARINER MOS1 TRANSPOSASE-LIKE PROTEIN"/>
    <property type="match status" value="1"/>
</dbReference>